<dbReference type="PANTHER" id="PTHR43420:SF44">
    <property type="entry name" value="ACETYLTRANSFERASE YPEA"/>
    <property type="match status" value="1"/>
</dbReference>
<dbReference type="Proteomes" id="UP000288789">
    <property type="component" value="Unassembled WGS sequence"/>
</dbReference>
<evidence type="ECO:0000313" key="7">
    <source>
        <dbReference type="EMBL" id="RWU08726.1"/>
    </source>
</evidence>
<sequence>MTSTLSISPLDWTPAVSKVEASAAALPWSEMNLRSCFEADYQNFGIWSQDARELYAFILVHQPLADEWTIMNIAVAPQAQRQGYAEALVRHVLAKAARQPAKVFLEVRSSNNAARKLYQKVGFQEIGLRKNYYPTLSDTKEDAIVMLWHKPTEI</sequence>
<dbReference type="PANTHER" id="PTHR43420">
    <property type="entry name" value="ACETYLTRANSFERASE"/>
    <property type="match status" value="1"/>
</dbReference>
<comment type="subcellular location">
    <subcellularLocation>
        <location evidence="5">Cytoplasm</location>
    </subcellularLocation>
</comment>
<dbReference type="GO" id="GO:0008999">
    <property type="term" value="F:protein-N-terminal-alanine acetyltransferase activity"/>
    <property type="evidence" value="ECO:0007669"/>
    <property type="project" value="UniProtKB-EC"/>
</dbReference>
<evidence type="ECO:0000256" key="3">
    <source>
        <dbReference type="ARBA" id="ARBA00022679"/>
    </source>
</evidence>
<evidence type="ECO:0000256" key="5">
    <source>
        <dbReference type="RuleBase" id="RU363094"/>
    </source>
</evidence>
<keyword evidence="3 7" id="KW-0808">Transferase</keyword>
<comment type="catalytic activity">
    <reaction evidence="5">
        <text>N-terminal L-alanyl-[ribosomal protein bS18] + acetyl-CoA = N-terminal N(alpha)-acetyl-L-alanyl-[ribosomal protein bS18] + CoA + H(+)</text>
        <dbReference type="Rhea" id="RHEA:43756"/>
        <dbReference type="Rhea" id="RHEA-COMP:10676"/>
        <dbReference type="Rhea" id="RHEA-COMP:10677"/>
        <dbReference type="ChEBI" id="CHEBI:15378"/>
        <dbReference type="ChEBI" id="CHEBI:57287"/>
        <dbReference type="ChEBI" id="CHEBI:57288"/>
        <dbReference type="ChEBI" id="CHEBI:64718"/>
        <dbReference type="ChEBI" id="CHEBI:83683"/>
        <dbReference type="EC" id="2.3.1.266"/>
    </reaction>
</comment>
<dbReference type="InterPro" id="IPR016181">
    <property type="entry name" value="Acyl_CoA_acyltransferase"/>
</dbReference>
<dbReference type="Pfam" id="PF00583">
    <property type="entry name" value="Acetyltransf_1"/>
    <property type="match status" value="1"/>
</dbReference>
<dbReference type="PROSITE" id="PS51186">
    <property type="entry name" value="GNAT"/>
    <property type="match status" value="1"/>
</dbReference>
<dbReference type="EC" id="2.3.1.266" evidence="5"/>
<dbReference type="GO" id="GO:0005737">
    <property type="term" value="C:cytoplasm"/>
    <property type="evidence" value="ECO:0007669"/>
    <property type="project" value="UniProtKB-SubCell"/>
</dbReference>
<gene>
    <name evidence="7" type="primary">rimI</name>
    <name evidence="7" type="ORF">EGC76_11040</name>
</gene>
<dbReference type="InterPro" id="IPR050680">
    <property type="entry name" value="YpeA/RimI_acetyltransf"/>
</dbReference>
<dbReference type="SUPFAM" id="SSF55729">
    <property type="entry name" value="Acyl-CoA N-acyltransferases (Nat)"/>
    <property type="match status" value="1"/>
</dbReference>
<reference evidence="7 8" key="1">
    <citation type="submission" date="2018-12" db="EMBL/GenBank/DDBJ databases">
        <authorList>
            <person name="Li A."/>
            <person name="Zhang M."/>
            <person name="Zhu H."/>
        </authorList>
    </citation>
    <scope>NUCLEOTIDE SEQUENCE [LARGE SCALE GENOMIC DNA]</scope>
    <source>
        <strain evidence="7 8">R04H25</strain>
    </source>
</reference>
<comment type="similarity">
    <text evidence="1 5">Belongs to the acetyltransferase family. RimI subfamily.</text>
</comment>
<dbReference type="EMBL" id="RSFE01000011">
    <property type="protein sequence ID" value="RWU08726.1"/>
    <property type="molecule type" value="Genomic_DNA"/>
</dbReference>
<comment type="function">
    <text evidence="5">Acetylates the N-terminal alanine of ribosomal protein bS18.</text>
</comment>
<proteinExistence type="inferred from homology"/>
<evidence type="ECO:0000259" key="6">
    <source>
        <dbReference type="PROSITE" id="PS51186"/>
    </source>
</evidence>
<dbReference type="RefSeq" id="WP_128353065.1">
    <property type="nucleotide sequence ID" value="NZ_CAXBCQ010000026.1"/>
</dbReference>
<accession>A0A443YXM5</accession>
<comment type="caution">
    <text evidence="7">The sequence shown here is derived from an EMBL/GenBank/DDBJ whole genome shotgun (WGS) entry which is preliminary data.</text>
</comment>
<organism evidence="7 8">
    <name type="scientific">Pseudidiomarina gelatinasegens</name>
    <dbReference type="NCBI Taxonomy" id="2487740"/>
    <lineage>
        <taxon>Bacteria</taxon>
        <taxon>Pseudomonadati</taxon>
        <taxon>Pseudomonadota</taxon>
        <taxon>Gammaproteobacteria</taxon>
        <taxon>Alteromonadales</taxon>
        <taxon>Idiomarinaceae</taxon>
        <taxon>Pseudidiomarina</taxon>
    </lineage>
</organism>
<dbReference type="NCBIfam" id="TIGR01575">
    <property type="entry name" value="rimI"/>
    <property type="match status" value="1"/>
</dbReference>
<keyword evidence="8" id="KW-1185">Reference proteome</keyword>
<dbReference type="CDD" id="cd04301">
    <property type="entry name" value="NAT_SF"/>
    <property type="match status" value="1"/>
</dbReference>
<keyword evidence="2 5" id="KW-0963">Cytoplasm</keyword>
<keyword evidence="4" id="KW-0012">Acyltransferase</keyword>
<dbReference type="OrthoDB" id="9796919at2"/>
<feature type="domain" description="N-acetyltransferase" evidence="6">
    <location>
        <begin position="5"/>
        <end position="151"/>
    </location>
</feature>
<evidence type="ECO:0000313" key="8">
    <source>
        <dbReference type="Proteomes" id="UP000288789"/>
    </source>
</evidence>
<name>A0A443YXM5_9GAMM</name>
<evidence type="ECO:0000256" key="4">
    <source>
        <dbReference type="ARBA" id="ARBA00023315"/>
    </source>
</evidence>
<protein>
    <recommendedName>
        <fullName evidence="5">[Ribosomal protein bS18]-alanine N-acetyltransferase</fullName>
        <ecNumber evidence="5">2.3.1.266</ecNumber>
    </recommendedName>
</protein>
<dbReference type="AlphaFoldDB" id="A0A443YXM5"/>
<evidence type="ECO:0000256" key="1">
    <source>
        <dbReference type="ARBA" id="ARBA00005395"/>
    </source>
</evidence>
<dbReference type="Gene3D" id="3.40.630.30">
    <property type="match status" value="1"/>
</dbReference>
<dbReference type="InterPro" id="IPR006464">
    <property type="entry name" value="AcTrfase_RimI/Ard1"/>
</dbReference>
<evidence type="ECO:0000256" key="2">
    <source>
        <dbReference type="ARBA" id="ARBA00022490"/>
    </source>
</evidence>
<dbReference type="InterPro" id="IPR000182">
    <property type="entry name" value="GNAT_dom"/>
</dbReference>